<gene>
    <name evidence="3" type="ORF">JOL79_11275</name>
</gene>
<evidence type="ECO:0000256" key="1">
    <source>
        <dbReference type="SAM" id="MobiDB-lite"/>
    </source>
</evidence>
<comment type="caution">
    <text evidence="3">The sequence shown here is derived from an EMBL/GenBank/DDBJ whole genome shotgun (WGS) entry which is preliminary data.</text>
</comment>
<dbReference type="EMBL" id="JAFCNB010000005">
    <property type="protein sequence ID" value="MBP2704394.1"/>
    <property type="molecule type" value="Genomic_DNA"/>
</dbReference>
<accession>A0A940WPA3</accession>
<evidence type="ECO:0000313" key="4">
    <source>
        <dbReference type="Proteomes" id="UP000674234"/>
    </source>
</evidence>
<dbReference type="Proteomes" id="UP000674234">
    <property type="component" value="Unassembled WGS sequence"/>
</dbReference>
<sequence>MPTDPACEASYALSAPSPLEHLMSTPYGPQGPQQPLPPLGGHRPGPAPYPQQYAPQGPYQGPPQGPPPGFYATQPAHGYPPPPAAEPRNGLGLAAIICALVAVPCAWVPILFFVGGPLAIVAIALGAAGQARVSRGRATNGRMTAFAILLGIFALLGAFNNARTILTYTDSVKDSQQQMMDCVNKATSPDEIAACAP</sequence>
<evidence type="ECO:0000256" key="2">
    <source>
        <dbReference type="SAM" id="Phobius"/>
    </source>
</evidence>
<protein>
    <submittedName>
        <fullName evidence="3">DUF4190 domain-containing protein</fullName>
    </submittedName>
</protein>
<evidence type="ECO:0000313" key="3">
    <source>
        <dbReference type="EMBL" id="MBP2704394.1"/>
    </source>
</evidence>
<reference evidence="3" key="1">
    <citation type="submission" date="2021-02" db="EMBL/GenBank/DDBJ databases">
        <title>Draft genome sequence of Microbispora sp. RL4-1S isolated from rice leaves in Thailand.</title>
        <authorList>
            <person name="Muangham S."/>
            <person name="Duangmal K."/>
        </authorList>
    </citation>
    <scope>NUCLEOTIDE SEQUENCE</scope>
    <source>
        <strain evidence="3">RL4-1S</strain>
    </source>
</reference>
<dbReference type="AlphaFoldDB" id="A0A940WPA3"/>
<feature type="transmembrane region" description="Helical" evidence="2">
    <location>
        <begin position="140"/>
        <end position="159"/>
    </location>
</feature>
<organism evidence="3 4">
    <name type="scientific">Microbispora oryzae</name>
    <dbReference type="NCBI Taxonomy" id="2806554"/>
    <lineage>
        <taxon>Bacteria</taxon>
        <taxon>Bacillati</taxon>
        <taxon>Actinomycetota</taxon>
        <taxon>Actinomycetes</taxon>
        <taxon>Streptosporangiales</taxon>
        <taxon>Streptosporangiaceae</taxon>
        <taxon>Microbispora</taxon>
    </lineage>
</organism>
<dbReference type="RefSeq" id="WP_210155699.1">
    <property type="nucleotide sequence ID" value="NZ_JAFCNB010000005.1"/>
</dbReference>
<keyword evidence="2" id="KW-1133">Transmembrane helix</keyword>
<feature type="region of interest" description="Disordered" evidence="1">
    <location>
        <begin position="20"/>
        <end position="83"/>
    </location>
</feature>
<keyword evidence="2" id="KW-0812">Transmembrane</keyword>
<feature type="compositionally biased region" description="Pro residues" evidence="1">
    <location>
        <begin position="60"/>
        <end position="69"/>
    </location>
</feature>
<proteinExistence type="predicted"/>
<name>A0A940WPA3_9ACTN</name>
<feature type="transmembrane region" description="Helical" evidence="2">
    <location>
        <begin position="106"/>
        <end position="128"/>
    </location>
</feature>
<keyword evidence="4" id="KW-1185">Reference proteome</keyword>
<keyword evidence="2" id="KW-0472">Membrane</keyword>
<feature type="compositionally biased region" description="Low complexity" evidence="1">
    <location>
        <begin position="50"/>
        <end position="59"/>
    </location>
</feature>